<reference evidence="2" key="1">
    <citation type="journal article" date="2023" name="G3 (Bethesda)">
        <title>Whole genome assemblies of Zophobas morio and Tenebrio molitor.</title>
        <authorList>
            <person name="Kaur S."/>
            <person name="Stinson S.A."/>
            <person name="diCenzo G.C."/>
        </authorList>
    </citation>
    <scope>NUCLEOTIDE SEQUENCE</scope>
    <source>
        <strain evidence="2">QUZm001</strain>
    </source>
</reference>
<name>A0AA38M9L5_9CUCU</name>
<keyword evidence="3" id="KW-1185">Reference proteome</keyword>
<evidence type="ECO:0000256" key="1">
    <source>
        <dbReference type="SAM" id="SignalP"/>
    </source>
</evidence>
<dbReference type="Gene3D" id="1.10.238.20">
    <property type="entry name" value="Pheromone/general odorant binding protein domain"/>
    <property type="match status" value="1"/>
</dbReference>
<sequence length="134" mass="15284">MKLPTFLILITLVVYSQGLSSQQQSDIITANKECQKETKVSKQLVDDIFNRKICDVSAYENNKQLREFAVCVDTKAGWLNQDGTYNTKSLKKWLQKGDLNCEEAEEAIKKCVVKKETLEDTSFHVLKCLYNIGV</sequence>
<dbReference type="SUPFAM" id="SSF47565">
    <property type="entry name" value="Insect pheromone/odorant-binding proteins"/>
    <property type="match status" value="1"/>
</dbReference>
<dbReference type="AlphaFoldDB" id="A0AA38M9L5"/>
<dbReference type="InterPro" id="IPR036728">
    <property type="entry name" value="PBP_GOBP_sf"/>
</dbReference>
<dbReference type="Proteomes" id="UP001168821">
    <property type="component" value="Unassembled WGS sequence"/>
</dbReference>
<evidence type="ECO:0000313" key="3">
    <source>
        <dbReference type="Proteomes" id="UP001168821"/>
    </source>
</evidence>
<feature type="chain" id="PRO_5041363286" evidence="1">
    <location>
        <begin position="19"/>
        <end position="134"/>
    </location>
</feature>
<feature type="signal peptide" evidence="1">
    <location>
        <begin position="1"/>
        <end position="18"/>
    </location>
</feature>
<dbReference type="InterPro" id="IPR006170">
    <property type="entry name" value="PBP/GOBP"/>
</dbReference>
<proteinExistence type="predicted"/>
<keyword evidence="1" id="KW-0732">Signal</keyword>
<dbReference type="EMBL" id="JALNTZ010000006">
    <property type="protein sequence ID" value="KAJ3647737.1"/>
    <property type="molecule type" value="Genomic_DNA"/>
</dbReference>
<protein>
    <submittedName>
        <fullName evidence="2">Uncharacterized protein</fullName>
    </submittedName>
</protein>
<evidence type="ECO:0000313" key="2">
    <source>
        <dbReference type="EMBL" id="KAJ3647737.1"/>
    </source>
</evidence>
<organism evidence="2 3">
    <name type="scientific">Zophobas morio</name>
    <dbReference type="NCBI Taxonomy" id="2755281"/>
    <lineage>
        <taxon>Eukaryota</taxon>
        <taxon>Metazoa</taxon>
        <taxon>Ecdysozoa</taxon>
        <taxon>Arthropoda</taxon>
        <taxon>Hexapoda</taxon>
        <taxon>Insecta</taxon>
        <taxon>Pterygota</taxon>
        <taxon>Neoptera</taxon>
        <taxon>Endopterygota</taxon>
        <taxon>Coleoptera</taxon>
        <taxon>Polyphaga</taxon>
        <taxon>Cucujiformia</taxon>
        <taxon>Tenebrionidae</taxon>
        <taxon>Zophobas</taxon>
    </lineage>
</organism>
<comment type="caution">
    <text evidence="2">The sequence shown here is derived from an EMBL/GenBank/DDBJ whole genome shotgun (WGS) entry which is preliminary data.</text>
</comment>
<dbReference type="GO" id="GO:0005549">
    <property type="term" value="F:odorant binding"/>
    <property type="evidence" value="ECO:0007669"/>
    <property type="project" value="InterPro"/>
</dbReference>
<accession>A0AA38M9L5</accession>
<dbReference type="CDD" id="cd23992">
    <property type="entry name" value="PBP_GOBP"/>
    <property type="match status" value="1"/>
</dbReference>
<gene>
    <name evidence="2" type="ORF">Zmor_019598</name>
</gene>
<dbReference type="Pfam" id="PF01395">
    <property type="entry name" value="PBP_GOBP"/>
    <property type="match status" value="1"/>
</dbReference>